<accession>A0ABM1EMC7</accession>
<dbReference type="InterPro" id="IPR012171">
    <property type="entry name" value="Fatty_acid_desaturase"/>
</dbReference>
<feature type="transmembrane region" description="Helical" evidence="1">
    <location>
        <begin position="78"/>
        <end position="95"/>
    </location>
</feature>
<evidence type="ECO:0000313" key="4">
    <source>
        <dbReference type="RefSeq" id="XP_014673348.1"/>
    </source>
</evidence>
<dbReference type="GeneID" id="106813665"/>
<feature type="transmembrane region" description="Helical" evidence="1">
    <location>
        <begin position="223"/>
        <end position="241"/>
    </location>
</feature>
<feature type="transmembrane region" description="Helical" evidence="1">
    <location>
        <begin position="196"/>
        <end position="217"/>
    </location>
</feature>
<keyword evidence="1" id="KW-0472">Membrane</keyword>
<keyword evidence="1" id="KW-0812">Transmembrane</keyword>
<dbReference type="InterPro" id="IPR005804">
    <property type="entry name" value="FA_desaturase_dom"/>
</dbReference>
<protein>
    <submittedName>
        <fullName evidence="4">Fatty acid desaturase 6-like</fullName>
    </submittedName>
</protein>
<feature type="transmembrane region" description="Helical" evidence="1">
    <location>
        <begin position="55"/>
        <end position="73"/>
    </location>
</feature>
<keyword evidence="1" id="KW-1133">Transmembrane helix</keyword>
<feature type="transmembrane region" description="Helical" evidence="1">
    <location>
        <begin position="165"/>
        <end position="184"/>
    </location>
</feature>
<reference evidence="4" key="1">
    <citation type="submission" date="2025-08" db="UniProtKB">
        <authorList>
            <consortium name="RefSeq"/>
        </authorList>
    </citation>
    <scope>IDENTIFICATION</scope>
</reference>
<name>A0ABM1EMC7_PRICU</name>
<evidence type="ECO:0000313" key="3">
    <source>
        <dbReference type="Proteomes" id="UP000695022"/>
    </source>
</evidence>
<feature type="domain" description="Fatty acid desaturase" evidence="2">
    <location>
        <begin position="80"/>
        <end position="323"/>
    </location>
</feature>
<dbReference type="PANTHER" id="PTHR19353">
    <property type="entry name" value="FATTY ACID DESATURASE 2"/>
    <property type="match status" value="1"/>
</dbReference>
<sequence length="356" mass="39808">MTVTERRVVANDAASTDAGAAPSDDVDKPEYGALKRQVNAIVANTSWWQLYGVDWSHIIISALLLWPLGLVLFSRGGMANYVVGLLLQGVAYAIVANKGGHIASHGALCRSRTWARFWCWLFVECHGSYSAAIATEVHIRVHHPHTNVIGLGDSSSWKAPHLPRYIYMFVAPVSLPVITPFVAIRELWGRWNRLARFLVGMLSGLGVLLSLLCYVGGFSLPAAIVTLYVGRALLAVPYIHINIFQHIGLPMYSDETRPPRLQLMSTGCLNLSRHPILDYCFGHSLVSCHVEHHLFPELSDNMCLRVKPVVRKYLLDHKQTYNESTYTNRLQLFVKKYKELMVDPPSVSEFVGFGLQ</sequence>
<evidence type="ECO:0000256" key="1">
    <source>
        <dbReference type="SAM" id="Phobius"/>
    </source>
</evidence>
<dbReference type="Proteomes" id="UP000695022">
    <property type="component" value="Unplaced"/>
</dbReference>
<evidence type="ECO:0000259" key="2">
    <source>
        <dbReference type="Pfam" id="PF00487"/>
    </source>
</evidence>
<gene>
    <name evidence="4" type="primary">LOC106813665</name>
</gene>
<proteinExistence type="predicted"/>
<keyword evidence="3" id="KW-1185">Reference proteome</keyword>
<dbReference type="RefSeq" id="XP_014673348.1">
    <property type="nucleotide sequence ID" value="XM_014817862.1"/>
</dbReference>
<dbReference type="Pfam" id="PF00487">
    <property type="entry name" value="FA_desaturase"/>
    <property type="match status" value="1"/>
</dbReference>
<dbReference type="PANTHER" id="PTHR19353:SF13">
    <property type="entry name" value="FATTY ACID DESATURASE 6"/>
    <property type="match status" value="1"/>
</dbReference>
<organism evidence="3 4">
    <name type="scientific">Priapulus caudatus</name>
    <name type="common">Priapulid worm</name>
    <dbReference type="NCBI Taxonomy" id="37621"/>
    <lineage>
        <taxon>Eukaryota</taxon>
        <taxon>Metazoa</taxon>
        <taxon>Ecdysozoa</taxon>
        <taxon>Scalidophora</taxon>
        <taxon>Priapulida</taxon>
        <taxon>Priapulimorpha</taxon>
        <taxon>Priapulimorphida</taxon>
        <taxon>Priapulidae</taxon>
        <taxon>Priapulus</taxon>
    </lineage>
</organism>